<dbReference type="AlphaFoldDB" id="A0AAD2CVN0"/>
<dbReference type="InterPro" id="IPR002495">
    <property type="entry name" value="Glyco_trans_8"/>
</dbReference>
<evidence type="ECO:0000256" key="1">
    <source>
        <dbReference type="SAM" id="Phobius"/>
    </source>
</evidence>
<sequence>MKLNRQRGRRTKLQAKGTEYWNVDITKANRGVSVPSVLAIFLALLIGFYLGMTINVYLGAFTQDMQGPAAGAAAAASKYKLFTCPMEDEVHVLYTISGQNKNFLDEFSGSLKSSLLNGPLDCGMTIHIMTDATAYKAIHPRFESIQLSEWVARNQIAIKSYNVENRKSRWQSIFEEATNYQLSKRHTIGAMFRLFAFEVLPPTVKYVVYMDTDTAVLSNLGDLWRHRNATSILQWGDAKCSGFGLDQMRTRDFWKLVKGAHSIGATTKDEIDDQYILRKLSNAHPDLFPYLPEQWNLHRADNFWHWKGDGTRLVKNVPKAAMVHMNGFTEGEGNEHNKFDNASIEYGNVFWAMRYYGGHPWEWTRYMLESQIRNRRNGFQITVEYHIIE</sequence>
<keyword evidence="3" id="KW-1185">Reference proteome</keyword>
<protein>
    <submittedName>
        <fullName evidence="2">Uncharacterized protein</fullName>
    </submittedName>
</protein>
<gene>
    <name evidence="2" type="ORF">CYCCA115_LOCUS10586</name>
</gene>
<dbReference type="InterPro" id="IPR029044">
    <property type="entry name" value="Nucleotide-diphossugar_trans"/>
</dbReference>
<dbReference type="Pfam" id="PF01501">
    <property type="entry name" value="Glyco_transf_8"/>
    <property type="match status" value="1"/>
</dbReference>
<dbReference type="EMBL" id="CAKOGP040001669">
    <property type="protein sequence ID" value="CAJ1946443.1"/>
    <property type="molecule type" value="Genomic_DNA"/>
</dbReference>
<accession>A0AAD2CVN0</accession>
<dbReference type="Gene3D" id="3.90.550.10">
    <property type="entry name" value="Spore Coat Polysaccharide Biosynthesis Protein SpsA, Chain A"/>
    <property type="match status" value="1"/>
</dbReference>
<name>A0AAD2CVN0_9STRA</name>
<comment type="caution">
    <text evidence="2">The sequence shown here is derived from an EMBL/GenBank/DDBJ whole genome shotgun (WGS) entry which is preliminary data.</text>
</comment>
<keyword evidence="1" id="KW-1133">Transmembrane helix</keyword>
<evidence type="ECO:0000313" key="3">
    <source>
        <dbReference type="Proteomes" id="UP001295423"/>
    </source>
</evidence>
<reference evidence="2" key="1">
    <citation type="submission" date="2023-08" db="EMBL/GenBank/DDBJ databases">
        <authorList>
            <person name="Audoor S."/>
            <person name="Bilcke G."/>
        </authorList>
    </citation>
    <scope>NUCLEOTIDE SEQUENCE</scope>
</reference>
<proteinExistence type="predicted"/>
<organism evidence="2 3">
    <name type="scientific">Cylindrotheca closterium</name>
    <dbReference type="NCBI Taxonomy" id="2856"/>
    <lineage>
        <taxon>Eukaryota</taxon>
        <taxon>Sar</taxon>
        <taxon>Stramenopiles</taxon>
        <taxon>Ochrophyta</taxon>
        <taxon>Bacillariophyta</taxon>
        <taxon>Bacillariophyceae</taxon>
        <taxon>Bacillariophycidae</taxon>
        <taxon>Bacillariales</taxon>
        <taxon>Bacillariaceae</taxon>
        <taxon>Cylindrotheca</taxon>
    </lineage>
</organism>
<keyword evidence="1" id="KW-0472">Membrane</keyword>
<dbReference type="SUPFAM" id="SSF53448">
    <property type="entry name" value="Nucleotide-diphospho-sugar transferases"/>
    <property type="match status" value="1"/>
</dbReference>
<keyword evidence="1" id="KW-0812">Transmembrane</keyword>
<feature type="transmembrane region" description="Helical" evidence="1">
    <location>
        <begin position="37"/>
        <end position="58"/>
    </location>
</feature>
<evidence type="ECO:0000313" key="2">
    <source>
        <dbReference type="EMBL" id="CAJ1946443.1"/>
    </source>
</evidence>
<dbReference type="GO" id="GO:0016757">
    <property type="term" value="F:glycosyltransferase activity"/>
    <property type="evidence" value="ECO:0007669"/>
    <property type="project" value="InterPro"/>
</dbReference>
<dbReference type="Proteomes" id="UP001295423">
    <property type="component" value="Unassembled WGS sequence"/>
</dbReference>